<protein>
    <recommendedName>
        <fullName evidence="4">3-keto-disaccharide hydrolase domain-containing protein</fullName>
    </recommendedName>
</protein>
<organism evidence="2 3">
    <name type="scientific">Eubacterium ventriosum ATCC 27560</name>
    <dbReference type="NCBI Taxonomy" id="411463"/>
    <lineage>
        <taxon>Bacteria</taxon>
        <taxon>Bacillati</taxon>
        <taxon>Bacillota</taxon>
        <taxon>Clostridia</taxon>
        <taxon>Eubacteriales</taxon>
        <taxon>Eubacteriaceae</taxon>
        <taxon>Eubacterium</taxon>
    </lineage>
</organism>
<evidence type="ECO:0000313" key="2">
    <source>
        <dbReference type="EMBL" id="EDM51044.1"/>
    </source>
</evidence>
<reference evidence="2 3" key="2">
    <citation type="submission" date="2007-04" db="EMBL/GenBank/DDBJ databases">
        <title>Draft genome sequence of Eubacterium ventriosum (ATCC 27560).</title>
        <authorList>
            <person name="Sudarsanam P."/>
            <person name="Ley R."/>
            <person name="Guruge J."/>
            <person name="Turnbaugh P.J."/>
            <person name="Mahowald M."/>
            <person name="Liep D."/>
            <person name="Gordon J."/>
        </authorList>
    </citation>
    <scope>NUCLEOTIDE SEQUENCE [LARGE SCALE GENOMIC DNA]</scope>
    <source>
        <strain evidence="2 3">ATCC 27560</strain>
    </source>
</reference>
<dbReference type="eggNOG" id="COG2755">
    <property type="taxonomic scope" value="Bacteria"/>
</dbReference>
<proteinExistence type="predicted"/>
<keyword evidence="1" id="KW-1133">Transmembrane helix</keyword>
<keyword evidence="1" id="KW-0812">Transmembrane</keyword>
<dbReference type="EMBL" id="AAVL02000035">
    <property type="protein sequence ID" value="EDM51044.1"/>
    <property type="molecule type" value="Genomic_DNA"/>
</dbReference>
<dbReference type="STRING" id="411463.EUBVEN_01827"/>
<accession>A5Z7Y6</accession>
<sequence>MENILGGTEMKRKIISIMLSIAIVITGIQLPVIKKAVLAKENVLNKFDAYYTAHSDNVKDYPAKKVIKSDYWEEDGAGVITRTAKDTTTETNSQNPNYDGNPYPDMAMLYYNIKQYKDFTVEVEYKNPNKGRGAAWLGFGGKVTGDTANTWCTENGATIFGTSGEKTVKLIGTYIPWQKSNKGAKTDGSTLWDTDISGADWGTEWNAVKIIVKDGVINFYTKVGSEWKAAWGDDKFYYGDWYKGGYIFLASNNAGTQFRNFKIEEIKDTNILKNFNGYYTEDTKGNSSVADVVSKEKYWTEDENGILTRTSKNTTANVGDAYKNMAYLFYNVKEYEEFSLEVDYKNADPKKGGAWVGFDGKIEDDVAKTWFGDGQGTMIAANGKNEVNLVGTFGNGDKPKITTYNTTKRVWKTEVEGADWTKAEWKTIKIEVKKGKINFQIKNNGKWYTVYEKEELLYDTWYDGGYIFLASNHAGTQFKNFKLTEYKESEEFRELKKFESYYAEDIYNAEPVPAFTKDYWTENQDGIITRKTKDVGTENDGNPYPNMALLYYNVSQYKDFTLEVEIKNPIKGKASAWVGFDGTKGKSWLTSCNGTMISAIGESAVKLVGSFDAYGMNPFRSSKSKPVIWDYWMDDVKNWGTDWYKVKIQVLDGEIKFFYNTSGKWMSAWPEESFTYDEWYNGGYVFLACNSGGTSFRNFKVTNATTKKSVLDKFETWYTVGCDKEKPKKVFTSHYWEADENGVITRKGRDVKKGEDANDGNPYPNMAYLFYNTKKYKDFSLEVDIKSPTDKRSSAWVGYDGEKGKTWLNKLGGTMLSTQGDRVVKMVGSFDAYNHNKFRPSIKTPNIWDYWMENVENWALIGIN</sequence>
<gene>
    <name evidence="2" type="ORF">EUBVEN_01827</name>
</gene>
<evidence type="ECO:0000256" key="1">
    <source>
        <dbReference type="SAM" id="Phobius"/>
    </source>
</evidence>
<evidence type="ECO:0008006" key="4">
    <source>
        <dbReference type="Google" id="ProtNLM"/>
    </source>
</evidence>
<reference evidence="2 3" key="1">
    <citation type="submission" date="2007-03" db="EMBL/GenBank/DDBJ databases">
        <authorList>
            <person name="Fulton L."/>
            <person name="Clifton S."/>
            <person name="Fulton B."/>
            <person name="Xu J."/>
            <person name="Minx P."/>
            <person name="Pepin K.H."/>
            <person name="Johnson M."/>
            <person name="Thiruvilangam P."/>
            <person name="Bhonagiri V."/>
            <person name="Nash W.E."/>
            <person name="Mardis E.R."/>
            <person name="Wilson R.K."/>
        </authorList>
    </citation>
    <scope>NUCLEOTIDE SEQUENCE [LARGE SCALE GENOMIC DNA]</scope>
    <source>
        <strain evidence="2 3">ATCC 27560</strain>
    </source>
</reference>
<comment type="caution">
    <text evidence="2">The sequence shown here is derived from an EMBL/GenBank/DDBJ whole genome shotgun (WGS) entry which is preliminary data.</text>
</comment>
<name>A5Z7Y6_9FIRM</name>
<dbReference type="Proteomes" id="UP000006000">
    <property type="component" value="Unassembled WGS sequence"/>
</dbReference>
<evidence type="ECO:0000313" key="3">
    <source>
        <dbReference type="Proteomes" id="UP000006000"/>
    </source>
</evidence>
<feature type="transmembrane region" description="Helical" evidence="1">
    <location>
        <begin position="14"/>
        <end position="33"/>
    </location>
</feature>
<keyword evidence="1" id="KW-0472">Membrane</keyword>
<dbReference type="HOGENOM" id="CLU_331434_0_0_9"/>
<dbReference type="AlphaFoldDB" id="A5Z7Y6"/>